<accession>A0A3G8H3K3</accession>
<dbReference type="EMBL" id="CP033969">
    <property type="protein sequence ID" value="AZG14835.1"/>
    <property type="molecule type" value="Genomic_DNA"/>
</dbReference>
<proteinExistence type="predicted"/>
<evidence type="ECO:0000313" key="1">
    <source>
        <dbReference type="EMBL" id="AZG14835.1"/>
    </source>
</evidence>
<gene>
    <name evidence="1" type="ORF">EHF44_16180</name>
</gene>
<dbReference type="Pfam" id="PF05159">
    <property type="entry name" value="Capsule_synth"/>
    <property type="match status" value="1"/>
</dbReference>
<protein>
    <submittedName>
        <fullName evidence="1">Capsular biosynthesis protein</fullName>
    </submittedName>
</protein>
<reference evidence="2" key="1">
    <citation type="submission" date="2018-11" db="EMBL/GenBank/DDBJ databases">
        <title>FDA dAtabase for Regulatory Grade micrObial Sequences (FDA-ARGOS): Supporting development and validation of Infectious Disease Dx tests.</title>
        <authorList>
            <person name="Goldberg B."/>
            <person name="Campos J."/>
            <person name="Tallon L."/>
            <person name="Sadzewicz L."/>
            <person name="Zhao X."/>
            <person name="Vavikolanu K."/>
            <person name="Mehta A."/>
            <person name="Aluvathingal J."/>
            <person name="Nadendla S."/>
            <person name="Geyer C."/>
            <person name="Nandy P."/>
            <person name="Yan Y."/>
            <person name="Sichtig H."/>
        </authorList>
    </citation>
    <scope>NUCLEOTIDE SEQUENCE [LARGE SCALE GENOMIC DNA]</scope>
    <source>
        <strain evidence="2">FDAARGOS_614</strain>
    </source>
</reference>
<dbReference type="InterPro" id="IPR007833">
    <property type="entry name" value="Capsule_polysaccharide_synth"/>
</dbReference>
<dbReference type="KEGG" id="cpau:EHF44_16180"/>
<dbReference type="GO" id="GO:0015774">
    <property type="term" value="P:polysaccharide transport"/>
    <property type="evidence" value="ECO:0007669"/>
    <property type="project" value="InterPro"/>
</dbReference>
<dbReference type="OrthoDB" id="9794206at2"/>
<dbReference type="AlphaFoldDB" id="A0A3G8H3K3"/>
<name>A0A3G8H3K3_9BURK</name>
<dbReference type="GO" id="GO:0000271">
    <property type="term" value="P:polysaccharide biosynthetic process"/>
    <property type="evidence" value="ECO:0007669"/>
    <property type="project" value="InterPro"/>
</dbReference>
<evidence type="ECO:0000313" key="2">
    <source>
        <dbReference type="Proteomes" id="UP000270411"/>
    </source>
</evidence>
<organism evidence="1 2">
    <name type="scientific">Cupriavidus pauculus</name>
    <dbReference type="NCBI Taxonomy" id="82633"/>
    <lineage>
        <taxon>Bacteria</taxon>
        <taxon>Pseudomonadati</taxon>
        <taxon>Pseudomonadota</taxon>
        <taxon>Betaproteobacteria</taxon>
        <taxon>Burkholderiales</taxon>
        <taxon>Burkholderiaceae</taxon>
        <taxon>Cupriavidus</taxon>
    </lineage>
</organism>
<sequence length="432" mass="46137">MGHAGAPAGGVVVTAGAPRTFLFLQGPPGAFFSRLGAALRAARHGVHRINFHGGDALDWRAGPALAWRGRDHRWPDWLAAQLARLGVTDLVLFGDCRPLHRAAIGVAHRHGARVHVFEEGYLRPDWITLERDGVNGHSTLPRDAAWFLAQARGLPAPPPHAPIPGNFGARARAALGYYLAAYCSWPAYPHYTTHRGCHPARELAGWALRLTRRRRAARQAAQATARLAGQPYFLFPLQLDSDFQLRVHSPFGGLADALARVIDDFARHAPAGYLLAIKSHPLDNGVTDWHGVAMRQARRAGMDGRLVWIDGGDLDLLARHACGMVTVNSTSGTLALAAGVPVRVLGTAVYDLPGLTDPQPLATFWQAPCAPDAALFDAFRRVLGHRCLLHGGFHNAAAIGLLIGPVCRRLLGAAEPADTAAPAPAALAGAIA</sequence>
<dbReference type="CDD" id="cd16441">
    <property type="entry name" value="beta_Kdo_transferase_KpsS"/>
    <property type="match status" value="1"/>
</dbReference>
<dbReference type="Proteomes" id="UP000270411">
    <property type="component" value="Chromosome 1"/>
</dbReference>